<organism evidence="1">
    <name type="scientific">hydrothermal vent metagenome</name>
    <dbReference type="NCBI Taxonomy" id="652676"/>
    <lineage>
        <taxon>unclassified sequences</taxon>
        <taxon>metagenomes</taxon>
        <taxon>ecological metagenomes</taxon>
    </lineage>
</organism>
<dbReference type="EMBL" id="UOFL01000135">
    <property type="protein sequence ID" value="VAW77752.1"/>
    <property type="molecule type" value="Genomic_DNA"/>
</dbReference>
<dbReference type="AlphaFoldDB" id="A0A3B0YR92"/>
<evidence type="ECO:0000313" key="1">
    <source>
        <dbReference type="EMBL" id="VAW77752.1"/>
    </source>
</evidence>
<dbReference type="InterPro" id="IPR046002">
    <property type="entry name" value="DUF5958"/>
</dbReference>
<sequence length="140" mass="16111">MPVSSTVITQKMNETELKINKLAQGLIPFEEGLAWYDESDAEFRNKIMKVLDLCIYQSHPTNEDIEEGIKESGLKETYSPCVLVRKKPFNDVRQKVLNMPEPDLRRSFILFLSIFGAADKHRRETLCKGGCTHEWHNIGL</sequence>
<dbReference type="Pfam" id="PF19383">
    <property type="entry name" value="DUF5958"/>
    <property type="match status" value="1"/>
</dbReference>
<accession>A0A3B0YR92</accession>
<protein>
    <submittedName>
        <fullName evidence="1">Uncharacterized protein</fullName>
    </submittedName>
</protein>
<proteinExistence type="predicted"/>
<name>A0A3B0YR92_9ZZZZ</name>
<gene>
    <name evidence="1" type="ORF">MNBD_GAMMA12-3207</name>
</gene>
<reference evidence="1" key="1">
    <citation type="submission" date="2018-06" db="EMBL/GenBank/DDBJ databases">
        <authorList>
            <person name="Zhirakovskaya E."/>
        </authorList>
    </citation>
    <scope>NUCLEOTIDE SEQUENCE</scope>
</reference>